<dbReference type="InterPro" id="IPR003390">
    <property type="entry name" value="DNA_integrity_scan_DisA_N"/>
</dbReference>
<evidence type="ECO:0000256" key="7">
    <source>
        <dbReference type="ARBA" id="ARBA00022840"/>
    </source>
</evidence>
<dbReference type="Proteomes" id="UP001271648">
    <property type="component" value="Unassembled WGS sequence"/>
</dbReference>
<comment type="caution">
    <text evidence="10">Lacks conserved residue(s) required for the propagation of feature annotation.</text>
</comment>
<dbReference type="GO" id="GO:0106408">
    <property type="term" value="F:diadenylate cyclase activity"/>
    <property type="evidence" value="ECO:0007669"/>
    <property type="project" value="UniProtKB-EC"/>
</dbReference>
<evidence type="ECO:0000259" key="11">
    <source>
        <dbReference type="PROSITE" id="PS51794"/>
    </source>
</evidence>
<accession>A0AAW9A9E3</accession>
<comment type="subunit">
    <text evidence="10">Probably a homodimer.</text>
</comment>
<dbReference type="PROSITE" id="PS51794">
    <property type="entry name" value="DAC"/>
    <property type="match status" value="1"/>
</dbReference>
<dbReference type="InterPro" id="IPR036888">
    <property type="entry name" value="DNA_integrity_DisA_N_sf"/>
</dbReference>
<dbReference type="FunFam" id="3.40.1700.10:FF:000002">
    <property type="entry name" value="Diadenylate cyclase"/>
    <property type="match status" value="1"/>
</dbReference>
<dbReference type="AlphaFoldDB" id="A0AAW9A9E3"/>
<dbReference type="Pfam" id="PF19293">
    <property type="entry name" value="CdaA_N"/>
    <property type="match status" value="1"/>
</dbReference>
<keyword evidence="13" id="KW-1185">Reference proteome</keyword>
<evidence type="ECO:0000313" key="13">
    <source>
        <dbReference type="Proteomes" id="UP001271648"/>
    </source>
</evidence>
<keyword evidence="7 10" id="KW-0067">ATP-binding</keyword>
<dbReference type="GO" id="GO:0005524">
    <property type="term" value="F:ATP binding"/>
    <property type="evidence" value="ECO:0007669"/>
    <property type="project" value="UniProtKB-UniRule"/>
</dbReference>
<dbReference type="SUPFAM" id="SSF143597">
    <property type="entry name" value="YojJ-like"/>
    <property type="match status" value="1"/>
</dbReference>
<evidence type="ECO:0000256" key="4">
    <source>
        <dbReference type="ARBA" id="ARBA00022692"/>
    </source>
</evidence>
<evidence type="ECO:0000256" key="2">
    <source>
        <dbReference type="ARBA" id="ARBA00022475"/>
    </source>
</evidence>
<proteinExistence type="inferred from homology"/>
<keyword evidence="6 10" id="KW-0547">Nucleotide-binding</keyword>
<dbReference type="InterPro" id="IPR045585">
    <property type="entry name" value="CdaA_N"/>
</dbReference>
<dbReference type="InterPro" id="IPR050338">
    <property type="entry name" value="DisA"/>
</dbReference>
<dbReference type="PANTHER" id="PTHR34185">
    <property type="entry name" value="DIADENYLATE CYCLASE"/>
    <property type="match status" value="1"/>
</dbReference>
<comment type="similarity">
    <text evidence="10">Belongs to the adenylate cyclase family. DacA/CdaA subfamily.</text>
</comment>
<protein>
    <recommendedName>
        <fullName evidence="10">Diadenylate cyclase</fullName>
        <shortName evidence="10">DAC</shortName>
        <ecNumber evidence="10">2.7.7.85</ecNumber>
    </recommendedName>
    <alternativeName>
        <fullName evidence="10">Cyclic-di-AMP synthase</fullName>
        <shortName evidence="10">c-di-AMP synthase</shortName>
    </alternativeName>
</protein>
<evidence type="ECO:0000256" key="5">
    <source>
        <dbReference type="ARBA" id="ARBA00022695"/>
    </source>
</evidence>
<gene>
    <name evidence="12" type="primary">cdaA</name>
    <name evidence="10" type="synonym">dacA</name>
    <name evidence="12" type="ORF">QTL97_07610</name>
</gene>
<dbReference type="PANTHER" id="PTHR34185:SF1">
    <property type="entry name" value="DIADENYLATE CYCLASE"/>
    <property type="match status" value="1"/>
</dbReference>
<dbReference type="InterPro" id="IPR034701">
    <property type="entry name" value="CdaA"/>
</dbReference>
<feature type="domain" description="DAC" evidence="11">
    <location>
        <begin position="86"/>
        <end position="246"/>
    </location>
</feature>
<name>A0AAW9A9E3_9BACL</name>
<keyword evidence="5 10" id="KW-0548">Nucleotidyltransferase</keyword>
<sequence length="278" mass="31646">MPVWDIITNMSPIEILKNIVDVLLVWYVFYKLIAIIKGTKAVQLLKGIFVIIFARILTEYLELNTFKWMLDQVLIFGFLAVIIIFQPEVRRALEQLGRGRLFARSAMQEEEERDRLIEAFSKSVSYMAKRRIGALISIERETGLSEYIETGIQMNSNVSSELLINIFIPNTPLHDGAVILQKNRIAAAGCYLPLSENPFISKELGTRHRAALGISEVTDAITIVVSEETGGISLTANGDINRNLSMEEFEKQLRQIWFGEENETSQTSFWKWGKRKNG</sequence>
<dbReference type="GO" id="GO:0004016">
    <property type="term" value="F:adenylate cyclase activity"/>
    <property type="evidence" value="ECO:0007669"/>
    <property type="project" value="UniProtKB-UniRule"/>
</dbReference>
<dbReference type="RefSeq" id="WP_283733677.1">
    <property type="nucleotide sequence ID" value="NZ_CP125968.1"/>
</dbReference>
<keyword evidence="4 10" id="KW-0812">Transmembrane</keyword>
<dbReference type="Gene3D" id="3.40.1700.10">
    <property type="entry name" value="DNA integrity scanning protein, DisA, N-terminal domain"/>
    <property type="match status" value="1"/>
</dbReference>
<evidence type="ECO:0000313" key="12">
    <source>
        <dbReference type="EMBL" id="MDW0116794.1"/>
    </source>
</evidence>
<dbReference type="NCBIfam" id="TIGR00159">
    <property type="entry name" value="diadenylate cyclase CdaA"/>
    <property type="match status" value="1"/>
</dbReference>
<keyword evidence="3 10" id="KW-0808">Transferase</keyword>
<keyword evidence="2 10" id="KW-1003">Cell membrane</keyword>
<keyword evidence="9 10" id="KW-0472">Membrane</keyword>
<dbReference type="EMBL" id="JAUBDJ010000003">
    <property type="protein sequence ID" value="MDW0116794.1"/>
    <property type="molecule type" value="Genomic_DNA"/>
</dbReference>
<dbReference type="Pfam" id="PF02457">
    <property type="entry name" value="DAC"/>
    <property type="match status" value="1"/>
</dbReference>
<dbReference type="HAMAP" id="MF_01499">
    <property type="entry name" value="DacA"/>
    <property type="match status" value="1"/>
</dbReference>
<evidence type="ECO:0000256" key="8">
    <source>
        <dbReference type="ARBA" id="ARBA00022989"/>
    </source>
</evidence>
<comment type="function">
    <text evidence="10">Catalyzes the condensation of 2 ATP molecules into cyclic di-AMP (c-di-AMP), a second messenger used to regulate differing processes in different bacteria.</text>
</comment>
<dbReference type="PIRSF" id="PIRSF004793">
    <property type="entry name" value="UCP004793"/>
    <property type="match status" value="1"/>
</dbReference>
<organism evidence="12 13">
    <name type="scientific">Sporosarcina thermotolerans</name>
    <dbReference type="NCBI Taxonomy" id="633404"/>
    <lineage>
        <taxon>Bacteria</taxon>
        <taxon>Bacillati</taxon>
        <taxon>Bacillota</taxon>
        <taxon>Bacilli</taxon>
        <taxon>Bacillales</taxon>
        <taxon>Caryophanaceae</taxon>
        <taxon>Sporosarcina</taxon>
    </lineage>
</organism>
<evidence type="ECO:0000256" key="1">
    <source>
        <dbReference type="ARBA" id="ARBA00000877"/>
    </source>
</evidence>
<evidence type="ECO:0000256" key="9">
    <source>
        <dbReference type="ARBA" id="ARBA00023136"/>
    </source>
</evidence>
<feature type="transmembrane region" description="Helical" evidence="10">
    <location>
        <begin position="69"/>
        <end position="85"/>
    </location>
</feature>
<reference evidence="12 13" key="1">
    <citation type="submission" date="2023-06" db="EMBL/GenBank/DDBJ databases">
        <title>Sporosarcina sp. nov., isolated from Korean traditional fermented seafood 'Jeotgal'.</title>
        <authorList>
            <person name="Yang A.I."/>
            <person name="Shin N.-R."/>
        </authorList>
    </citation>
    <scope>NUCLEOTIDE SEQUENCE [LARGE SCALE GENOMIC DNA]</scope>
    <source>
        <strain evidence="12 13">KCTC43456</strain>
    </source>
</reference>
<evidence type="ECO:0000256" key="6">
    <source>
        <dbReference type="ARBA" id="ARBA00022741"/>
    </source>
</evidence>
<comment type="caution">
    <text evidence="12">The sequence shown here is derived from an EMBL/GenBank/DDBJ whole genome shotgun (WGS) entry which is preliminary data.</text>
</comment>
<dbReference type="InterPro" id="IPR014046">
    <property type="entry name" value="C-di-AMP_synthase"/>
</dbReference>
<dbReference type="GO" id="GO:0006171">
    <property type="term" value="P:cAMP biosynthetic process"/>
    <property type="evidence" value="ECO:0007669"/>
    <property type="project" value="InterPro"/>
</dbReference>
<keyword evidence="8 10" id="KW-1133">Transmembrane helix</keyword>
<evidence type="ECO:0000256" key="10">
    <source>
        <dbReference type="HAMAP-Rule" id="MF_01499"/>
    </source>
</evidence>
<feature type="transmembrane region" description="Helical" evidence="10">
    <location>
        <begin position="41"/>
        <end position="57"/>
    </location>
</feature>
<dbReference type="EC" id="2.7.7.85" evidence="10"/>
<comment type="catalytic activity">
    <reaction evidence="1 10">
        <text>2 ATP = 3',3'-c-di-AMP + 2 diphosphate</text>
        <dbReference type="Rhea" id="RHEA:35655"/>
        <dbReference type="ChEBI" id="CHEBI:30616"/>
        <dbReference type="ChEBI" id="CHEBI:33019"/>
        <dbReference type="ChEBI" id="CHEBI:71500"/>
        <dbReference type="EC" id="2.7.7.85"/>
    </reaction>
</comment>
<evidence type="ECO:0000256" key="3">
    <source>
        <dbReference type="ARBA" id="ARBA00022679"/>
    </source>
</evidence>
<feature type="transmembrane region" description="Helical" evidence="10">
    <location>
        <begin position="6"/>
        <end position="29"/>
    </location>
</feature>